<dbReference type="InterPro" id="IPR003961">
    <property type="entry name" value="FN3_dom"/>
</dbReference>
<dbReference type="InterPro" id="IPR011123">
    <property type="entry name" value="Y_Y_Y"/>
</dbReference>
<dbReference type="InterPro" id="IPR004358">
    <property type="entry name" value="Sig_transdc_His_kin-like_C"/>
</dbReference>
<proteinExistence type="predicted"/>
<comment type="catalytic activity">
    <reaction evidence="1">
        <text>ATP + protein L-histidine = ADP + protein N-phospho-L-histidine.</text>
        <dbReference type="EC" id="2.7.13.3"/>
    </reaction>
</comment>
<evidence type="ECO:0000256" key="1">
    <source>
        <dbReference type="ARBA" id="ARBA00000085"/>
    </source>
</evidence>
<reference evidence="8 9" key="1">
    <citation type="submission" date="2022-07" db="EMBL/GenBank/DDBJ databases">
        <title>Genome sequence of Terrisporobacter mayombei DSM6539.</title>
        <authorList>
            <person name="Boeer T."/>
            <person name="Bengelsdorf F.R."/>
            <person name="Daniel R."/>
            <person name="Poehlein A."/>
        </authorList>
    </citation>
    <scope>NUCLEOTIDE SEQUENCE [LARGE SCALE GENOMIC DNA]</scope>
    <source>
        <strain evidence="8 9">DSM 6539</strain>
    </source>
</reference>
<evidence type="ECO:0000259" key="7">
    <source>
        <dbReference type="PROSITE" id="PS50109"/>
    </source>
</evidence>
<evidence type="ECO:0000313" key="9">
    <source>
        <dbReference type="Proteomes" id="UP001235030"/>
    </source>
</evidence>
<dbReference type="SMART" id="SM00387">
    <property type="entry name" value="HATPase_c"/>
    <property type="match status" value="1"/>
</dbReference>
<dbReference type="EMBL" id="CP101637">
    <property type="protein sequence ID" value="WMT83080.1"/>
    <property type="molecule type" value="Genomic_DNA"/>
</dbReference>
<dbReference type="InterPro" id="IPR036890">
    <property type="entry name" value="HATPase_C_sf"/>
</dbReference>
<dbReference type="CDD" id="cd00082">
    <property type="entry name" value="HisKA"/>
    <property type="match status" value="1"/>
</dbReference>
<evidence type="ECO:0000256" key="5">
    <source>
        <dbReference type="ARBA" id="ARBA00023012"/>
    </source>
</evidence>
<organism evidence="8 9">
    <name type="scientific">Terrisporobacter mayombei</name>
    <dbReference type="NCBI Taxonomy" id="1541"/>
    <lineage>
        <taxon>Bacteria</taxon>
        <taxon>Bacillati</taxon>
        <taxon>Bacillota</taxon>
        <taxon>Clostridia</taxon>
        <taxon>Peptostreptococcales</taxon>
        <taxon>Peptostreptococcaceae</taxon>
        <taxon>Terrisporobacter</taxon>
    </lineage>
</organism>
<feature type="transmembrane region" description="Helical" evidence="6">
    <location>
        <begin position="773"/>
        <end position="792"/>
    </location>
</feature>
<dbReference type="SMART" id="SM00388">
    <property type="entry name" value="HisKA"/>
    <property type="match status" value="1"/>
</dbReference>
<dbReference type="Pfam" id="PF00512">
    <property type="entry name" value="HisKA"/>
    <property type="match status" value="1"/>
</dbReference>
<dbReference type="PROSITE" id="PS50109">
    <property type="entry name" value="HIS_KIN"/>
    <property type="match status" value="1"/>
</dbReference>
<dbReference type="InterPro" id="IPR003594">
    <property type="entry name" value="HATPase_dom"/>
</dbReference>
<dbReference type="InterPro" id="IPR036097">
    <property type="entry name" value="HisK_dim/P_sf"/>
</dbReference>
<keyword evidence="3" id="KW-0597">Phosphoprotein</keyword>
<dbReference type="PRINTS" id="PR00344">
    <property type="entry name" value="BCTRLSENSOR"/>
</dbReference>
<dbReference type="Gene3D" id="1.10.287.130">
    <property type="match status" value="1"/>
</dbReference>
<keyword evidence="4 8" id="KW-0418">Kinase</keyword>
<dbReference type="PANTHER" id="PTHR43547">
    <property type="entry name" value="TWO-COMPONENT HISTIDINE KINASE"/>
    <property type="match status" value="1"/>
</dbReference>
<keyword evidence="6" id="KW-0812">Transmembrane</keyword>
<keyword evidence="8" id="KW-0808">Transferase</keyword>
<feature type="domain" description="Histidine kinase" evidence="7">
    <location>
        <begin position="839"/>
        <end position="1060"/>
    </location>
</feature>
<gene>
    <name evidence="8" type="primary">rcsC_9</name>
    <name evidence="8" type="ORF">TEMA_35780</name>
</gene>
<dbReference type="EC" id="2.7.13.3" evidence="2"/>
<name>A0ABY9Q7Q0_9FIRM</name>
<dbReference type="InterPro" id="IPR013783">
    <property type="entry name" value="Ig-like_fold"/>
</dbReference>
<accession>A0ABY9Q7Q0</accession>
<dbReference type="SUPFAM" id="SSF63829">
    <property type="entry name" value="Calcium-dependent phosphotriesterase"/>
    <property type="match status" value="2"/>
</dbReference>
<dbReference type="Pfam" id="PF07494">
    <property type="entry name" value="Reg_prop"/>
    <property type="match status" value="9"/>
</dbReference>
<dbReference type="Pfam" id="PF02518">
    <property type="entry name" value="HATPase_c"/>
    <property type="match status" value="1"/>
</dbReference>
<dbReference type="PANTHER" id="PTHR43547:SF2">
    <property type="entry name" value="HYBRID SIGNAL TRANSDUCTION HISTIDINE KINASE C"/>
    <property type="match status" value="1"/>
</dbReference>
<keyword evidence="9" id="KW-1185">Reference proteome</keyword>
<dbReference type="InterPro" id="IPR005467">
    <property type="entry name" value="His_kinase_dom"/>
</dbReference>
<dbReference type="InterPro" id="IPR015943">
    <property type="entry name" value="WD40/YVTN_repeat-like_dom_sf"/>
</dbReference>
<evidence type="ECO:0000256" key="3">
    <source>
        <dbReference type="ARBA" id="ARBA00022553"/>
    </source>
</evidence>
<evidence type="ECO:0000256" key="6">
    <source>
        <dbReference type="SAM" id="Phobius"/>
    </source>
</evidence>
<dbReference type="InterPro" id="IPR011110">
    <property type="entry name" value="Reg_prop"/>
</dbReference>
<dbReference type="Gene3D" id="2.130.10.10">
    <property type="entry name" value="YVTN repeat-like/Quinoprotein amine dehydrogenase"/>
    <property type="match status" value="2"/>
</dbReference>
<keyword evidence="6" id="KW-1133">Transmembrane helix</keyword>
<evidence type="ECO:0000313" key="8">
    <source>
        <dbReference type="EMBL" id="WMT83080.1"/>
    </source>
</evidence>
<protein>
    <recommendedName>
        <fullName evidence="2">histidine kinase</fullName>
        <ecNumber evidence="2">2.7.13.3</ecNumber>
    </recommendedName>
</protein>
<dbReference type="SUPFAM" id="SSF47384">
    <property type="entry name" value="Homodimeric domain of signal transducing histidine kinase"/>
    <property type="match status" value="1"/>
</dbReference>
<sequence>MNKLKYTLILLTILICILPKNIYASKMMNFENLTIENGLSQATAETIIQDSKGYIWIGTNDGLNRYNGTDIKVFKYDEDVKNSIISSYITSLGEDKNGNLWVGTDEGLSKINLSDYSIKNYRYYKNNKDKPYYAILTIYVDDKGKVYMGNNDGVYLYDEKEDNFDKILGLNDNLSDKNIYSINKDSQGNLWIGTDQGINKVDDKTNKVSQYTVGNIKTTQWGKISSIVFDNKDNMWVGTSEQGLKKIDLKNNKAKSFNMDEKDTNKLQSNAIRKILQDSSGNIWIATEKGLSKYIEEDTFVTYQNKDYDNSTLANNIVFTLMEDDSGLIWAGTYTGVSIFDSRNKIQIYKSDPTDENSLDNNVVMGVYEDDEGLLWIGTRDKGLNIIDKEKDNITHIYEGNTKYDLSTNAISVIKGKGNIIWVGTRNGVNKIDKRNMIIEKYTTEDGLVDNNIKSLFIDSKNNLWIGTPKGLSILNIESEEVFGMTDKLIKAGISDPYIQEIYEDKEGIFWIGGYTSGGLIKLDPRKNTIETFNNYKKEDGDEAVVNAIRNIVEDDNHNLWIGTNDGLLKFNKDKNTFKAYTEKDGLANNIVYQILVDEDKNLWMSTNNGISKFDINNNRFTNLRSTDGLQSNEFNGNSAYKCKNGDFVFGGIKGLNIFNPKEVLQTDYKGRVNFDSFEVEGEDYTNIDGKVFKYDENFIRIKYFLTDYRKNNNIQYYYKLEGANDDWVLVKNNEAIFGDLKPGKYKFRIKCRNNSGEMSEENSVSFTIKPPIWKSNMAMILYVIIIIFLLYNNRNKMKKLDKLVNKRTRQLNDEMNKNKVLFDKVIQAERSKNNYFINLSHELRTPLNVINSIEQLIRSICNSEKELTKSKLESYMDIMKSNTDRLLNLINNIIDTSKIENGKYKLNKAEKDIVYIVEEATLSLKESIESSGIELIFDTEVEEKIINCDKYDIERCIVNLVSNAQKFTPKGGSIRVNIEDLKDFVKITVEDTGIGIEKKYHNIIFDRFNQIVDEHGENKGGSGLGLTITKHIIDLHGGRIKVESEKNKGTKFTIILPVK</sequence>
<dbReference type="Gene3D" id="2.60.40.10">
    <property type="entry name" value="Immunoglobulins"/>
    <property type="match status" value="1"/>
</dbReference>
<dbReference type="CDD" id="cd00063">
    <property type="entry name" value="FN3"/>
    <property type="match status" value="1"/>
</dbReference>
<dbReference type="RefSeq" id="WP_228105188.1">
    <property type="nucleotide sequence ID" value="NZ_CP101637.1"/>
</dbReference>
<dbReference type="GO" id="GO:0004673">
    <property type="term" value="F:protein histidine kinase activity"/>
    <property type="evidence" value="ECO:0007669"/>
    <property type="project" value="UniProtKB-EC"/>
</dbReference>
<dbReference type="Gene3D" id="3.30.565.10">
    <property type="entry name" value="Histidine kinase-like ATPase, C-terminal domain"/>
    <property type="match status" value="1"/>
</dbReference>
<evidence type="ECO:0000256" key="2">
    <source>
        <dbReference type="ARBA" id="ARBA00012438"/>
    </source>
</evidence>
<dbReference type="SUPFAM" id="SSF55874">
    <property type="entry name" value="ATPase domain of HSP90 chaperone/DNA topoisomerase II/histidine kinase"/>
    <property type="match status" value="1"/>
</dbReference>
<dbReference type="InterPro" id="IPR003661">
    <property type="entry name" value="HisK_dim/P_dom"/>
</dbReference>
<keyword evidence="5" id="KW-0902">Two-component regulatory system</keyword>
<evidence type="ECO:0000256" key="4">
    <source>
        <dbReference type="ARBA" id="ARBA00022777"/>
    </source>
</evidence>
<dbReference type="Proteomes" id="UP001235030">
    <property type="component" value="Chromosome"/>
</dbReference>
<keyword evidence="6" id="KW-0472">Membrane</keyword>
<dbReference type="Pfam" id="PF07495">
    <property type="entry name" value="Y_Y_Y"/>
    <property type="match status" value="1"/>
</dbReference>